<dbReference type="GO" id="GO:0000103">
    <property type="term" value="P:sulfate assimilation"/>
    <property type="evidence" value="ECO:0007669"/>
    <property type="project" value="InterPro"/>
</dbReference>
<dbReference type="CDD" id="cd00517">
    <property type="entry name" value="ATPS"/>
    <property type="match status" value="1"/>
</dbReference>
<dbReference type="GO" id="GO:0004781">
    <property type="term" value="F:sulfate adenylyltransferase (ATP) activity"/>
    <property type="evidence" value="ECO:0007669"/>
    <property type="project" value="UniProtKB-EC"/>
</dbReference>
<keyword evidence="6" id="KW-0067">ATP-binding</keyword>
<dbReference type="InterPro" id="IPR014729">
    <property type="entry name" value="Rossmann-like_a/b/a_fold"/>
</dbReference>
<dbReference type="InterPro" id="IPR002650">
    <property type="entry name" value="Sulphate_adenylyltransferase"/>
</dbReference>
<evidence type="ECO:0000256" key="2">
    <source>
        <dbReference type="ARBA" id="ARBA00012391"/>
    </source>
</evidence>
<keyword evidence="3 12" id="KW-0808">Transferase</keyword>
<dbReference type="Gene3D" id="3.10.400.10">
    <property type="entry name" value="Sulfate adenylyltransferase"/>
    <property type="match status" value="1"/>
</dbReference>
<dbReference type="Pfam" id="PF01747">
    <property type="entry name" value="ATP-sulfurylase"/>
    <property type="match status" value="1"/>
</dbReference>
<dbReference type="PANTHER" id="PTHR43509:SF1">
    <property type="entry name" value="SULFATE ADENYLYLTRANSFERASE"/>
    <property type="match status" value="1"/>
</dbReference>
<gene>
    <name evidence="12" type="ORF">RIEGSTA812A_PEG_961</name>
</gene>
<dbReference type="SUPFAM" id="SSF88697">
    <property type="entry name" value="PUA domain-like"/>
    <property type="match status" value="1"/>
</dbReference>
<evidence type="ECO:0000313" key="12">
    <source>
        <dbReference type="EMBL" id="VBB69488.1"/>
    </source>
</evidence>
<evidence type="ECO:0000256" key="7">
    <source>
        <dbReference type="ARBA" id="ARBA00031812"/>
    </source>
</evidence>
<dbReference type="HAMAP" id="MF_00066">
    <property type="entry name" value="Sulf_adenylyltr"/>
    <property type="match status" value="1"/>
</dbReference>
<evidence type="ECO:0000256" key="5">
    <source>
        <dbReference type="ARBA" id="ARBA00022741"/>
    </source>
</evidence>
<evidence type="ECO:0000259" key="11">
    <source>
        <dbReference type="Pfam" id="PF14306"/>
    </source>
</evidence>
<dbReference type="SUPFAM" id="SSF52374">
    <property type="entry name" value="Nucleotidylyl transferase"/>
    <property type="match status" value="1"/>
</dbReference>
<evidence type="ECO:0000256" key="4">
    <source>
        <dbReference type="ARBA" id="ARBA00022695"/>
    </source>
</evidence>
<dbReference type="EMBL" id="LR026963">
    <property type="protein sequence ID" value="VBB69488.1"/>
    <property type="molecule type" value="Genomic_DNA"/>
</dbReference>
<reference evidence="12" key="1">
    <citation type="submission" date="2018-10" db="EMBL/GenBank/DDBJ databases">
        <authorList>
            <person name="Gruber-Vodicka H."/>
            <person name="Jaeckle O."/>
        </authorList>
    </citation>
    <scope>NUCLEOTIDE SEQUENCE</scope>
</reference>
<dbReference type="EC" id="2.7.7.4" evidence="2"/>
<evidence type="ECO:0000256" key="1">
    <source>
        <dbReference type="ARBA" id="ARBA00005048"/>
    </source>
</evidence>
<proteinExistence type="inferred from homology"/>
<accession>A0A484HBG3</accession>
<dbReference type="Pfam" id="PF14306">
    <property type="entry name" value="PUA_2"/>
    <property type="match status" value="1"/>
</dbReference>
<evidence type="ECO:0000256" key="3">
    <source>
        <dbReference type="ARBA" id="ARBA00022679"/>
    </source>
</evidence>
<dbReference type="NCBIfam" id="NF003166">
    <property type="entry name" value="PRK04149.1"/>
    <property type="match status" value="1"/>
</dbReference>
<protein>
    <recommendedName>
        <fullName evidence="2">sulfate adenylyltransferase</fullName>
        <ecNumber evidence="2">2.7.7.4</ecNumber>
    </recommendedName>
    <alternativeName>
        <fullName evidence="9">ATP-sulfurylase</fullName>
    </alternativeName>
    <alternativeName>
        <fullName evidence="7">Sulfate adenylate transferase</fullName>
    </alternativeName>
</protein>
<evidence type="ECO:0000256" key="6">
    <source>
        <dbReference type="ARBA" id="ARBA00022840"/>
    </source>
</evidence>
<dbReference type="InterPro" id="IPR015947">
    <property type="entry name" value="PUA-like_sf"/>
</dbReference>
<feature type="domain" description="Sulphate adenylyltransferase catalytic" evidence="10">
    <location>
        <begin position="174"/>
        <end position="385"/>
    </location>
</feature>
<keyword evidence="5" id="KW-0547">Nucleotide-binding</keyword>
<evidence type="ECO:0000259" key="10">
    <source>
        <dbReference type="Pfam" id="PF01747"/>
    </source>
</evidence>
<feature type="domain" description="ATP-sulfurylase PUA-like" evidence="11">
    <location>
        <begin position="5"/>
        <end position="164"/>
    </location>
</feature>
<dbReference type="InterPro" id="IPR025980">
    <property type="entry name" value="ATP-Sase_PUA-like_dom"/>
</dbReference>
<comment type="similarity">
    <text evidence="8">Belongs to the sulfate adenylyltransferase family.</text>
</comment>
<dbReference type="PANTHER" id="PTHR43509">
    <property type="match status" value="1"/>
</dbReference>
<dbReference type="GO" id="GO:0070814">
    <property type="term" value="P:hydrogen sulfide biosynthetic process"/>
    <property type="evidence" value="ECO:0007669"/>
    <property type="project" value="UniProtKB-UniPathway"/>
</dbReference>
<evidence type="ECO:0000256" key="8">
    <source>
        <dbReference type="ARBA" id="ARBA00037980"/>
    </source>
</evidence>
<dbReference type="Gene3D" id="3.40.50.620">
    <property type="entry name" value="HUPs"/>
    <property type="match status" value="1"/>
</dbReference>
<organism evidence="12">
    <name type="scientific">invertebrate metagenome</name>
    <dbReference type="NCBI Taxonomy" id="1711999"/>
    <lineage>
        <taxon>unclassified sequences</taxon>
        <taxon>metagenomes</taxon>
        <taxon>organismal metagenomes</taxon>
    </lineage>
</organism>
<name>A0A484HBG3_9ZZZZ</name>
<sequence length="390" mass="43388">MSKLVKPHGGSELKPLLVPAVERAEELKRAASLKKVPMTSRETSDVIMMAMGAYTPLEGFMGLADWEGVSAHMKMTDDLFWPIPITLSASKEVAATIGDGEEIALLDQESGAVMAIMTVAEKYAIDRAFECQHIYRTTDINHPGVQKVMTQGDVNLAGSVRCLSEGEYSEKYKDLYVRPAEARAIFSQKGWSRVAAFQTRNPMHRSHEHLVKIAVEVTDGVFIHQVLGKLKEGDIPAEVRTNAIAAMIDHYFVPGTVIQAGYPIEMRYAGPREALIHALIRQNFGCSHLIVGRDHAGVGDYYGPFDAQHIFDTLWPGALLTQPLKIDVTFYCRKCYGMATAKTCPHGKEEQVNISGTRQREMLFKGESIPPEFSRPEVVTILQEYYQKNV</sequence>
<keyword evidence="4 12" id="KW-0548">Nucleotidyltransferase</keyword>
<dbReference type="InterPro" id="IPR020792">
    <property type="entry name" value="SO4_adenylyltransferase_pro"/>
</dbReference>
<dbReference type="UniPathway" id="UPA00140">
    <property type="reaction ID" value="UER00204"/>
</dbReference>
<dbReference type="GO" id="GO:0005524">
    <property type="term" value="F:ATP binding"/>
    <property type="evidence" value="ECO:0007669"/>
    <property type="project" value="UniProtKB-KW"/>
</dbReference>
<evidence type="ECO:0000256" key="9">
    <source>
        <dbReference type="ARBA" id="ARBA00041598"/>
    </source>
</evidence>
<dbReference type="AlphaFoldDB" id="A0A484HBG3"/>
<comment type="pathway">
    <text evidence="1">Sulfur metabolism; hydrogen sulfide biosynthesis; sulfite from sulfate: step 1/3.</text>
</comment>
<dbReference type="NCBIfam" id="TIGR00339">
    <property type="entry name" value="sopT"/>
    <property type="match status" value="1"/>
</dbReference>
<dbReference type="InterPro" id="IPR024951">
    <property type="entry name" value="Sulfurylase_cat_dom"/>
</dbReference>